<keyword evidence="2" id="KW-1185">Reference proteome</keyword>
<comment type="caution">
    <text evidence="1">The sequence shown here is derived from an EMBL/GenBank/DDBJ whole genome shotgun (WGS) entry which is preliminary data.</text>
</comment>
<proteinExistence type="predicted"/>
<reference evidence="1 2" key="1">
    <citation type="submission" date="2020-12" db="EMBL/GenBank/DDBJ databases">
        <title>Aureibaculum luteum sp. nov. and Aureibaculum flavum sp. nov., novel members of the family Flavobacteriaceae isolated from Antarctic intertidal sediments.</title>
        <authorList>
            <person name="He X."/>
            <person name="Zhang X."/>
        </authorList>
    </citation>
    <scope>NUCLEOTIDE SEQUENCE [LARGE SCALE GENOMIC DNA]</scope>
    <source>
        <strain evidence="1 2">A20</strain>
    </source>
</reference>
<dbReference type="EMBL" id="JAEHFJ010000016">
    <property type="protein sequence ID" value="MBJ2176455.1"/>
    <property type="molecule type" value="Genomic_DNA"/>
</dbReference>
<protein>
    <submittedName>
        <fullName evidence="1">Uncharacterized protein</fullName>
    </submittedName>
</protein>
<evidence type="ECO:0000313" key="1">
    <source>
        <dbReference type="EMBL" id="MBJ2176455.1"/>
    </source>
</evidence>
<dbReference type="RefSeq" id="WP_198843043.1">
    <property type="nucleotide sequence ID" value="NZ_JAEHFJ010000016.1"/>
</dbReference>
<dbReference type="Proteomes" id="UP000623301">
    <property type="component" value="Unassembled WGS sequence"/>
</dbReference>
<evidence type="ECO:0000313" key="2">
    <source>
        <dbReference type="Proteomes" id="UP000623301"/>
    </source>
</evidence>
<organism evidence="1 2">
    <name type="scientific">Aureibaculum flavum</name>
    <dbReference type="NCBI Taxonomy" id="2795986"/>
    <lineage>
        <taxon>Bacteria</taxon>
        <taxon>Pseudomonadati</taxon>
        <taxon>Bacteroidota</taxon>
        <taxon>Flavobacteriia</taxon>
        <taxon>Flavobacteriales</taxon>
        <taxon>Flavobacteriaceae</taxon>
        <taxon>Aureibaculum</taxon>
    </lineage>
</organism>
<sequence length="144" mass="16772">MKKITTTLILVIISFINLNAQEFKFEEYKGTMNDSVSIVLYLRSTEHECSAEIMYQGMYKYDGINNWLQVNITQNDKKQFVMVDYGFSGVLLLNKTAKGFSGVWISSDAKKKLKIELQKNEITKEETEKYEDIYEEVNYSNNDC</sequence>
<gene>
    <name evidence="1" type="ORF">JBL43_19550</name>
</gene>
<accession>A0ABS0WX08</accession>
<name>A0ABS0WX08_9FLAO</name>